<dbReference type="EC" id="2.7.11.1" evidence="1"/>
<keyword evidence="2" id="KW-1185">Reference proteome</keyword>
<accession>A0ACC3AUL0</accession>
<dbReference type="EMBL" id="JAOPJF010000064">
    <property type="protein sequence ID" value="KAK1141437.1"/>
    <property type="molecule type" value="Genomic_DNA"/>
</dbReference>
<keyword evidence="1" id="KW-0808">Transferase</keyword>
<organism evidence="1 2">
    <name type="scientific">Aspergillus melleus</name>
    <dbReference type="NCBI Taxonomy" id="138277"/>
    <lineage>
        <taxon>Eukaryota</taxon>
        <taxon>Fungi</taxon>
        <taxon>Dikarya</taxon>
        <taxon>Ascomycota</taxon>
        <taxon>Pezizomycotina</taxon>
        <taxon>Eurotiomycetes</taxon>
        <taxon>Eurotiomycetidae</taxon>
        <taxon>Eurotiales</taxon>
        <taxon>Aspergillaceae</taxon>
        <taxon>Aspergillus</taxon>
        <taxon>Aspergillus subgen. Circumdati</taxon>
    </lineage>
</organism>
<protein>
    <submittedName>
        <fullName evidence="1">Serine/threonine-protein kinase M1</fullName>
        <ecNumber evidence="1">2.7.11.1</ecNumber>
    </submittedName>
</protein>
<keyword evidence="1" id="KW-0418">Kinase</keyword>
<reference evidence="1 2" key="1">
    <citation type="journal article" date="2023" name="ACS Omega">
        <title>Identification of the Neoaspergillic Acid Biosynthesis Gene Cluster by Establishing an In Vitro CRISPR-Ribonucleoprotein Genetic System in Aspergillus melleus.</title>
        <authorList>
            <person name="Yuan B."/>
            <person name="Grau M.F."/>
            <person name="Murata R.M."/>
            <person name="Torok T."/>
            <person name="Venkateswaran K."/>
            <person name="Stajich J.E."/>
            <person name="Wang C.C.C."/>
        </authorList>
    </citation>
    <scope>NUCLEOTIDE SEQUENCE [LARGE SCALE GENOMIC DNA]</scope>
    <source>
        <strain evidence="1 2">IMV 1140</strain>
    </source>
</reference>
<evidence type="ECO:0000313" key="1">
    <source>
        <dbReference type="EMBL" id="KAK1141437.1"/>
    </source>
</evidence>
<proteinExistence type="predicted"/>
<evidence type="ECO:0000313" key="2">
    <source>
        <dbReference type="Proteomes" id="UP001177260"/>
    </source>
</evidence>
<name>A0ACC3AUL0_9EURO</name>
<comment type="caution">
    <text evidence="1">The sequence shown here is derived from an EMBL/GenBank/DDBJ whole genome shotgun (WGS) entry which is preliminary data.</text>
</comment>
<dbReference type="Proteomes" id="UP001177260">
    <property type="component" value="Unassembled WGS sequence"/>
</dbReference>
<sequence>MSTLSEIDNAFECRTLAELVRIEPILIACDLLKGLGDSGDDKGARFHRALHLLAALVPRKSNHGPRRVDLIGHFIEEHVLGIITQFAHVINDFQIRQPLLEKKRNIMAIGAMVKVAGGHVGSALPQICACLRSALDIEDLCNHAVTVWSVLINSLNEEEVEPLVDQTLSIVIRYWDNFTETTRECAYNLVKFILEHHSKLVEDVYQTMPSLASIPMMSEFETEMDKLKGRMDTRSQLLAFIRRCQSENATVVEQALTELVPYLSKHDEFLHRTVLSEQPDPVVAQLTRVLLDCCVKFSMNSDVITLMSARCLGLVGCLDANRVDSIKEKRDILVLSNFENIEETFDFILFFLQHVLVETFLSASNTRAQGFLALDSAVTQRSRDVQADEKYGRWLRLPETVRNTLTPFLTSKYTVTVGAIGSDCRYPLFSASMTHGDWLRAFVQDLLQKGSGDNARLIFSVCSRVVKGQDISIASFLLPFAVLNRVVGGTMQEQQDLLNELINVLSHPLSDANNLVSEAVLLSSQSVFEVLDYLSRWLQGKKKQINSLRNHGHHVGRIHKGASRDLLLETYSSQLKSVESLLASMPPEIISKRAVECKSFSRALFHWEQYIRQYKAFPNKSPGVNEEPLYQRLQEIYSQIDEPDGIEGISTHLHVLNIDQQVLEHRKAGRWATAQNWYELQLEEEPDNSDAQWNLLTCLKESGQQGESNPLTKVSLAKISSPFQKQFSRGLKS</sequence>
<gene>
    <name evidence="1" type="primary">MEC1_2</name>
    <name evidence="1" type="ORF">N8T08_009109</name>
</gene>